<dbReference type="Proteomes" id="UP000228976">
    <property type="component" value="Unassembled WGS sequence"/>
</dbReference>
<gene>
    <name evidence="8" type="ORF">AEAE_1181</name>
</gene>
<dbReference type="InterPro" id="IPR003343">
    <property type="entry name" value="Big_2"/>
</dbReference>
<dbReference type="InterPro" id="IPR026588">
    <property type="entry name" value="Choice_anch_A"/>
</dbReference>
<keyword evidence="3" id="KW-0732">Signal</keyword>
<feature type="transmembrane region" description="Helical" evidence="5">
    <location>
        <begin position="1513"/>
        <end position="1531"/>
    </location>
</feature>
<keyword evidence="5" id="KW-0812">Transmembrane</keyword>
<feature type="domain" description="BIG2" evidence="6">
    <location>
        <begin position="662"/>
        <end position="740"/>
    </location>
</feature>
<comment type="similarity">
    <text evidence="1">Belongs to the serine-aspartate repeat-containing protein (SDr) family.</text>
</comment>
<evidence type="ECO:0000256" key="2">
    <source>
        <dbReference type="ARBA" id="ARBA00022525"/>
    </source>
</evidence>
<feature type="compositionally biased region" description="Low complexity" evidence="4">
    <location>
        <begin position="1353"/>
        <end position="1367"/>
    </location>
</feature>
<evidence type="ECO:0000256" key="1">
    <source>
        <dbReference type="ARBA" id="ARBA00007257"/>
    </source>
</evidence>
<comment type="caution">
    <text evidence="8">The sequence shown here is derived from an EMBL/GenBank/DDBJ whole genome shotgun (WGS) entry which is preliminary data.</text>
</comment>
<dbReference type="InterPro" id="IPR041033">
    <property type="entry name" value="SpaA_PFL_dom_1"/>
</dbReference>
<dbReference type="Pfam" id="PF03423">
    <property type="entry name" value="CBM_25"/>
    <property type="match status" value="1"/>
</dbReference>
<evidence type="ECO:0000256" key="3">
    <source>
        <dbReference type="ARBA" id="ARBA00022729"/>
    </source>
</evidence>
<evidence type="ECO:0000256" key="4">
    <source>
        <dbReference type="SAM" id="MobiDB-lite"/>
    </source>
</evidence>
<proteinExistence type="inferred from homology"/>
<sequence length="1542" mass="162656">MHHSSTPRNFLNASVCKTLREKGHSLLAALSVIALSCATFVNYANADTVLGALCDSSEELHMNIDTSGTLDSKDHHVATYVGKDMVIGNLENMNWDSATGPNGSYAAEAEGTTLVSGDLIANPLKGFFTFGIVSFGSQYLPDDGSTILAVGGKTNTLSRNAQASDGPVTHVQAWNAGMGIKTGDSEGNNNHLFNALVAGSSTDVWGKKGTPSLRQYTAKNGPLTFNDANPLSHVVLAGKTQDLTNADDEVITLSTSLKDLTANGFATTGIAPAEDVTYYKYNYSSADGVKEPKISYALHFDGPQNPANAEKVLYLTGDGASKLQVFSLTADQLNSDGYRGLDLSFSNIPENASVVLNVRGKNISWHNGWRVWWDGTQIGNGYSDSVPSAIQDLYAQVGQKLLWNFVDADNLTIYGGKTTNASANNGLTSSDDPAAALLGSVIVPHGNFDDHVTTNGRVWVTGNYLMNTPTPASQKVGGVVSASVLDMDEERHVLPWSGAVANTCSSIEWRKTDDSGIQLLPGSSWNIYTTRESAESNGTALLSVTDNGENDWSSEQGHLLVQGLRPNATYFVKETTAPEGYLVNTNIYEVTTTLTGNDVNEVPGDGVSADGFHYIADQENHVSWYKADADNHAKLLAGATWKVTNTTTGEEWTVTDSTRTISSVSATIDDKQGKVGATTHAHASVEGQNHELLPDEPISWVSSDTNVAVVEPDGTVHAIAHGMATLTARAGDKKAVVMYNVLGDGPVKVDPDVMCIDGSKFMLPGTTQQMLFHWTDGYTDPSVAKWSSSDPQIASVNQNGEVTAISEGMVIITAEYNNYTTQLAIQVGNPAQASQPENQVTLYYQKSRTNWPSYYIHYTVDGTTWTTQAQPMQEACAGWVSYTIEKPASIGYAVFTDTPGLKDGHWDNNGSSKGSYTIDPTWPVTVLSQGSNTITHTNPCSAAVESIEITSDKLVNGEIGLYSGQVISLGHKVSPDSVSNIQATWKSSDPTVATVNYAGNVVAKTPGQTTISATAGKKSTSILVTVQDPPSKGIRITGSTMMFVGQNQMMGAVKNGSPLQGALWTSSDTAVATVDPQTGAVHAVAPGITTITVTAANGTKGTILCVISGLPVLADMNAQPGHVSVAGLQDGDYTVEETLAPNGYALSSTPRRFSIVNGQLSVTDAGDTSGADSSVLADNNNSPIAFIDTPTSVSWNKVSSTDNSLLAGSTWSITKYTDSSYTTVDSESGFGNQGVLSVTESSGEPGNFRVTGLLNGFYRLSETQAPTGYELAAKPTDFEINNAQEKLTNIVLGNLKNSEKPGSATWKKSDDKGTLLPGSHWKLTMKRNYTDAATGVTHHEVLVWNVVDATGKSADAGSGSGSDAGSAHACEAVAPETSSDKHDGEVSVTTSKEGVLCDEDERDGIFSVTGLPWGNYTLEETQAPEGYLATSETFSLDVTTHTSAHIGVSAALAADATTSADTAGSATDKASADGSDKAAAETSSYSAHIDFGSITNTKKWYVLPQTGSLPGQAIAVVVAVILLILGAWLYSDLSPKMGKGRN</sequence>
<feature type="domain" description="BIG2" evidence="6">
    <location>
        <begin position="948"/>
        <end position="1025"/>
    </location>
</feature>
<feature type="domain" description="Carbohydrate binding module family 25" evidence="7">
    <location>
        <begin position="837"/>
        <end position="919"/>
    </location>
</feature>
<evidence type="ECO:0000259" key="7">
    <source>
        <dbReference type="SMART" id="SM01066"/>
    </source>
</evidence>
<evidence type="ECO:0000256" key="5">
    <source>
        <dbReference type="SAM" id="Phobius"/>
    </source>
</evidence>
<dbReference type="GO" id="GO:0005975">
    <property type="term" value="P:carbohydrate metabolic process"/>
    <property type="evidence" value="ECO:0007669"/>
    <property type="project" value="UniProtKB-ARBA"/>
</dbReference>
<accession>A0A261F854</accession>
<dbReference type="NCBIfam" id="TIGR04215">
    <property type="entry name" value="choice_anch_A"/>
    <property type="match status" value="1"/>
</dbReference>
<organism evidence="8 9">
    <name type="scientific">Aeriscardovia aeriphila</name>
    <dbReference type="NCBI Taxonomy" id="218139"/>
    <lineage>
        <taxon>Bacteria</taxon>
        <taxon>Bacillati</taxon>
        <taxon>Actinomycetota</taxon>
        <taxon>Actinomycetes</taxon>
        <taxon>Bifidobacteriales</taxon>
        <taxon>Bifidobacteriaceae</taxon>
        <taxon>Aeriscardovia</taxon>
    </lineage>
</organism>
<dbReference type="InterPro" id="IPR013783">
    <property type="entry name" value="Ig-like_fold"/>
</dbReference>
<dbReference type="GO" id="GO:2001070">
    <property type="term" value="F:starch binding"/>
    <property type="evidence" value="ECO:0007669"/>
    <property type="project" value="InterPro"/>
</dbReference>
<dbReference type="RefSeq" id="WP_094690263.1">
    <property type="nucleotide sequence ID" value="NZ_JACBYZ010000001.1"/>
</dbReference>
<dbReference type="Gene3D" id="2.60.40.1080">
    <property type="match status" value="4"/>
</dbReference>
<dbReference type="Gene3D" id="2.60.40.10">
    <property type="entry name" value="Immunoglobulins"/>
    <property type="match status" value="5"/>
</dbReference>
<keyword evidence="2" id="KW-0964">Secreted</keyword>
<dbReference type="PANTHER" id="PTHR36108">
    <property type="entry name" value="COLOSSIN-B-RELATED"/>
    <property type="match status" value="1"/>
</dbReference>
<dbReference type="InterPro" id="IPR005085">
    <property type="entry name" value="CBM25"/>
</dbReference>
<name>A0A261F854_9BIFI</name>
<dbReference type="SMART" id="SM00635">
    <property type="entry name" value="BID_2"/>
    <property type="match status" value="4"/>
</dbReference>
<keyword evidence="5" id="KW-0472">Membrane</keyword>
<feature type="domain" description="BIG2" evidence="6">
    <location>
        <begin position="1030"/>
        <end position="1105"/>
    </location>
</feature>
<dbReference type="SUPFAM" id="SSF49373">
    <property type="entry name" value="Invasin/intimin cell-adhesion fragments"/>
    <property type="match status" value="4"/>
</dbReference>
<protein>
    <submittedName>
        <fullName evidence="8">Surface-anchored fimbrial subunit</fullName>
    </submittedName>
</protein>
<feature type="region of interest" description="Disordered" evidence="4">
    <location>
        <begin position="1353"/>
        <end position="1391"/>
    </location>
</feature>
<dbReference type="SMART" id="SM01066">
    <property type="entry name" value="CBM_25"/>
    <property type="match status" value="1"/>
</dbReference>
<evidence type="ECO:0000313" key="9">
    <source>
        <dbReference type="Proteomes" id="UP000228976"/>
    </source>
</evidence>
<dbReference type="Pfam" id="PF02368">
    <property type="entry name" value="Big_2"/>
    <property type="match status" value="3"/>
</dbReference>
<evidence type="ECO:0000313" key="8">
    <source>
        <dbReference type="EMBL" id="OZG55203.1"/>
    </source>
</evidence>
<keyword evidence="9" id="KW-1185">Reference proteome</keyword>
<dbReference type="EMBL" id="MWWU01000004">
    <property type="protein sequence ID" value="OZG55203.1"/>
    <property type="molecule type" value="Genomic_DNA"/>
</dbReference>
<dbReference type="OrthoDB" id="134475at2"/>
<dbReference type="Pfam" id="PF17802">
    <property type="entry name" value="SpaA"/>
    <property type="match status" value="4"/>
</dbReference>
<feature type="domain" description="BIG2" evidence="6">
    <location>
        <begin position="749"/>
        <end position="826"/>
    </location>
</feature>
<dbReference type="PANTHER" id="PTHR36108:SF13">
    <property type="entry name" value="COLOSSIN-B-RELATED"/>
    <property type="match status" value="1"/>
</dbReference>
<reference evidence="8 9" key="1">
    <citation type="journal article" date="2017" name="BMC Genomics">
        <title>Comparative genomic and phylogenomic analyses of the Bifidobacteriaceae family.</title>
        <authorList>
            <person name="Lugli G.A."/>
            <person name="Milani C."/>
            <person name="Turroni F."/>
            <person name="Duranti S."/>
            <person name="Mancabelli L."/>
            <person name="Mangifesta M."/>
            <person name="Ferrario C."/>
            <person name="Modesto M."/>
            <person name="Mattarelli P."/>
            <person name="Jiri K."/>
            <person name="van Sinderen D."/>
            <person name="Ventura M."/>
        </authorList>
    </citation>
    <scope>NUCLEOTIDE SEQUENCE [LARGE SCALE GENOMIC DNA]</scope>
    <source>
        <strain evidence="8 9">LMG 21773</strain>
    </source>
</reference>
<keyword evidence="5" id="KW-1133">Transmembrane helix</keyword>
<dbReference type="InterPro" id="IPR008964">
    <property type="entry name" value="Invasin/intimin_cell_adhesion"/>
</dbReference>
<evidence type="ECO:0000259" key="6">
    <source>
        <dbReference type="SMART" id="SM00635"/>
    </source>
</evidence>